<sequence>MPRELMKASISSLFPEFMVSYGRSNCVVFREEEIMAEYTYTVEKTCPICGEKTHVTKMKARLITLSTDEDFCVHYKDVNPYLYRVWLCEHCGFAADEKQFAEGAINPHDKAKIKDLLAGRKINLPYTEERTADEAIRAYKLGLYFAEQLGWPLQKQAGYRMGMAWVYRDTEEHEKEEESLRRAAELYEKSVMKEHYPINGMTDNMAMYIAGAAYYRIGDFEKATQMLSRLMGDQELRKSDAKLFERAQNLWLDLREKKAEAEKEN</sequence>
<evidence type="ECO:0000313" key="1">
    <source>
        <dbReference type="EMBL" id="EEQ47832.1"/>
    </source>
</evidence>
<proteinExistence type="predicted"/>
<dbReference type="HOGENOM" id="CLU_074582_1_0_9"/>
<dbReference type="InterPro" id="IPR018708">
    <property type="entry name" value="DUF2225"/>
</dbReference>
<evidence type="ECO:0000313" key="2">
    <source>
        <dbReference type="Proteomes" id="UP000005309"/>
    </source>
</evidence>
<dbReference type="AlphaFoldDB" id="C4V5R5"/>
<organism evidence="1 2">
    <name type="scientific">Selenomonas flueggei ATCC 43531</name>
    <dbReference type="NCBI Taxonomy" id="638302"/>
    <lineage>
        <taxon>Bacteria</taxon>
        <taxon>Bacillati</taxon>
        <taxon>Bacillota</taxon>
        <taxon>Negativicutes</taxon>
        <taxon>Selenomonadales</taxon>
        <taxon>Selenomonadaceae</taxon>
        <taxon>Selenomonas</taxon>
    </lineage>
</organism>
<dbReference type="Gene3D" id="1.25.40.10">
    <property type="entry name" value="Tetratricopeptide repeat domain"/>
    <property type="match status" value="1"/>
</dbReference>
<dbReference type="Proteomes" id="UP000005309">
    <property type="component" value="Unassembled WGS sequence"/>
</dbReference>
<dbReference type="STRING" id="638302.HMPREF0908_1859"/>
<dbReference type="SUPFAM" id="SSF48452">
    <property type="entry name" value="TPR-like"/>
    <property type="match status" value="1"/>
</dbReference>
<name>C4V5R5_9FIRM</name>
<dbReference type="Pfam" id="PF09986">
    <property type="entry name" value="DUF2225"/>
    <property type="match status" value="1"/>
</dbReference>
<comment type="caution">
    <text evidence="1">The sequence shown here is derived from an EMBL/GenBank/DDBJ whole genome shotgun (WGS) entry which is preliminary data.</text>
</comment>
<dbReference type="eggNOG" id="COG1655">
    <property type="taxonomic scope" value="Bacteria"/>
</dbReference>
<protein>
    <recommendedName>
        <fullName evidence="3">DUF2225 domain-containing protein</fullName>
    </recommendedName>
</protein>
<evidence type="ECO:0008006" key="3">
    <source>
        <dbReference type="Google" id="ProtNLM"/>
    </source>
</evidence>
<gene>
    <name evidence="1" type="ORF">HMPREF0908_1859</name>
</gene>
<accession>C4V5R5</accession>
<dbReference type="EMBL" id="ACLA01000032">
    <property type="protein sequence ID" value="EEQ47832.1"/>
    <property type="molecule type" value="Genomic_DNA"/>
</dbReference>
<keyword evidence="2" id="KW-1185">Reference proteome</keyword>
<reference evidence="1 2" key="1">
    <citation type="submission" date="2009-04" db="EMBL/GenBank/DDBJ databases">
        <authorList>
            <person name="Qin X."/>
            <person name="Bachman B."/>
            <person name="Battles P."/>
            <person name="Bell A."/>
            <person name="Bess C."/>
            <person name="Bickham C."/>
            <person name="Chaboub L."/>
            <person name="Chen D."/>
            <person name="Coyle M."/>
            <person name="Deiros D.R."/>
            <person name="Dinh H."/>
            <person name="Forbes L."/>
            <person name="Fowler G."/>
            <person name="Francisco L."/>
            <person name="Fu Q."/>
            <person name="Gubbala S."/>
            <person name="Hale W."/>
            <person name="Han Y."/>
            <person name="Hemphill L."/>
            <person name="Highlander S.K."/>
            <person name="Hirani K."/>
            <person name="Hogues M."/>
            <person name="Jackson L."/>
            <person name="Jakkamsetti A."/>
            <person name="Javaid M."/>
            <person name="Jiang H."/>
            <person name="Korchina V."/>
            <person name="Kovar C."/>
            <person name="Lara F."/>
            <person name="Lee S."/>
            <person name="Mata R."/>
            <person name="Mathew T."/>
            <person name="Moen C."/>
            <person name="Morales K."/>
            <person name="Munidasa M."/>
            <person name="Nazareth L."/>
            <person name="Ngo R."/>
            <person name="Nguyen L."/>
            <person name="Okwuonu G."/>
            <person name="Ongeri F."/>
            <person name="Patil S."/>
            <person name="Petrosino J."/>
            <person name="Pham C."/>
            <person name="Pham P."/>
            <person name="Pu L.-L."/>
            <person name="Puazo M."/>
            <person name="Raj R."/>
            <person name="Reid J."/>
            <person name="Rouhana J."/>
            <person name="Saada N."/>
            <person name="Shang Y."/>
            <person name="Simmons D."/>
            <person name="Thornton R."/>
            <person name="Warren J."/>
            <person name="Weissenberger G."/>
            <person name="Zhang J."/>
            <person name="Zhang L."/>
            <person name="Zhou C."/>
            <person name="Zhu D."/>
            <person name="Muzny D."/>
            <person name="Worley K."/>
            <person name="Gibbs R."/>
        </authorList>
    </citation>
    <scope>NUCLEOTIDE SEQUENCE [LARGE SCALE GENOMIC DNA]</scope>
    <source>
        <strain evidence="1 2">ATCC 43531</strain>
    </source>
</reference>
<dbReference type="InterPro" id="IPR011990">
    <property type="entry name" value="TPR-like_helical_dom_sf"/>
</dbReference>